<evidence type="ECO:0000313" key="4">
    <source>
        <dbReference type="EMBL" id="OQD57691.1"/>
    </source>
</evidence>
<reference evidence="4 6" key="3">
    <citation type="submission" date="2017-02" db="EMBL/GenBank/DDBJ databases">
        <title>Draft genome sequence of Streptomyces phaeoluteigriseus type strain DSM41896.</title>
        <authorList>
            <person name="Salih T.S."/>
            <person name="Algora Gallardo L."/>
            <person name="Melo Santos T."/>
            <person name="Filgueira Martinez S."/>
            <person name="Herron P.R."/>
        </authorList>
    </citation>
    <scope>NUCLEOTIDE SEQUENCE [LARGE SCALE GENOMIC DNA]</scope>
    <source>
        <strain evidence="4 6">DSM 41896</strain>
    </source>
</reference>
<dbReference type="EMBL" id="CP099468">
    <property type="protein sequence ID" value="USQ84477.1"/>
    <property type="molecule type" value="Genomic_DNA"/>
</dbReference>
<evidence type="ECO:0000256" key="2">
    <source>
        <dbReference type="ARBA" id="ARBA00022553"/>
    </source>
</evidence>
<feature type="domain" description="Carrier" evidence="3">
    <location>
        <begin position="2"/>
        <end position="83"/>
    </location>
</feature>
<dbReference type="OrthoDB" id="3537906at2"/>
<keyword evidence="7" id="KW-1185">Reference proteome</keyword>
<keyword evidence="1" id="KW-0596">Phosphopantetheine</keyword>
<keyword evidence="2" id="KW-0597">Phosphoprotein</keyword>
<reference evidence="5" key="4">
    <citation type="submission" date="2022-06" db="EMBL/GenBank/DDBJ databases">
        <title>Complete genome sequence of soil microorganisms Streptomyces sp. Qhu-M197 isolated from Alpine meadows habitats on the Tibetan Plateau.</title>
        <authorList>
            <person name="Zhang B."/>
            <person name="Xiang X."/>
            <person name="Fan J."/>
        </authorList>
    </citation>
    <scope>NUCLEOTIDE SEQUENCE</scope>
    <source>
        <strain evidence="5">Qhu-M197</strain>
    </source>
</reference>
<evidence type="ECO:0000313" key="6">
    <source>
        <dbReference type="Proteomes" id="UP000184286"/>
    </source>
</evidence>
<evidence type="ECO:0000256" key="1">
    <source>
        <dbReference type="ARBA" id="ARBA00022450"/>
    </source>
</evidence>
<evidence type="ECO:0000313" key="7">
    <source>
        <dbReference type="Proteomes" id="UP001056374"/>
    </source>
</evidence>
<dbReference type="AlphaFoldDB" id="A0A1V6MZ47"/>
<dbReference type="InterPro" id="IPR009081">
    <property type="entry name" value="PP-bd_ACP"/>
</dbReference>
<evidence type="ECO:0000313" key="5">
    <source>
        <dbReference type="EMBL" id="USQ84477.1"/>
    </source>
</evidence>
<accession>A0A1V6MZ47</accession>
<dbReference type="InterPro" id="IPR036736">
    <property type="entry name" value="ACP-like_sf"/>
</dbReference>
<organism evidence="4 6">
    <name type="scientific">Streptomyces phaeoluteigriseus</name>
    <dbReference type="NCBI Taxonomy" id="114686"/>
    <lineage>
        <taxon>Bacteria</taxon>
        <taxon>Bacillati</taxon>
        <taxon>Actinomycetota</taxon>
        <taxon>Actinomycetes</taxon>
        <taxon>Kitasatosporales</taxon>
        <taxon>Streptomycetaceae</taxon>
        <taxon>Streptomyces</taxon>
        <taxon>Streptomyces aurantiacus group</taxon>
    </lineage>
</organism>
<dbReference type="EMBL" id="MPOH02000002">
    <property type="protein sequence ID" value="OQD57691.1"/>
    <property type="molecule type" value="Genomic_DNA"/>
</dbReference>
<reference evidence="6" key="1">
    <citation type="submission" date="2016-11" db="EMBL/GenBank/DDBJ databases">
        <authorList>
            <person name="Schniete J.K."/>
            <person name="Salih T."/>
            <person name="Algora Gallardo L."/>
            <person name="Martinez Fernandez S."/>
            <person name="Herron P.R."/>
        </authorList>
    </citation>
    <scope>NUCLEOTIDE SEQUENCE [LARGE SCALE GENOMIC DNA]</scope>
    <source>
        <strain evidence="6">DSM 41896</strain>
    </source>
</reference>
<dbReference type="RefSeq" id="WP_094102369.1">
    <property type="nucleotide sequence ID" value="NZ_CP099468.1"/>
</dbReference>
<dbReference type="Gene3D" id="1.10.1200.10">
    <property type="entry name" value="ACP-like"/>
    <property type="match status" value="1"/>
</dbReference>
<dbReference type="InterPro" id="IPR006162">
    <property type="entry name" value="Ppantetheine_attach_site"/>
</dbReference>
<dbReference type="PROSITE" id="PS50075">
    <property type="entry name" value="CARRIER"/>
    <property type="match status" value="1"/>
</dbReference>
<sequence length="90" mass="9709">MSDRTFTLDDLRRILLESAGAEEGVDLYADISDTGFEELGYESLALLEAGGRIEREFGVSLDDVNLSDITTPRALVEAVNELLSVDTAAA</sequence>
<evidence type="ECO:0000259" key="3">
    <source>
        <dbReference type="PROSITE" id="PS50075"/>
    </source>
</evidence>
<dbReference type="PROSITE" id="PS00012">
    <property type="entry name" value="PHOSPHOPANTETHEINE"/>
    <property type="match status" value="1"/>
</dbReference>
<dbReference type="Pfam" id="PF00550">
    <property type="entry name" value="PP-binding"/>
    <property type="match status" value="1"/>
</dbReference>
<dbReference type="Proteomes" id="UP000184286">
    <property type="component" value="Unassembled WGS sequence"/>
</dbReference>
<dbReference type="Proteomes" id="UP001056374">
    <property type="component" value="Chromosome"/>
</dbReference>
<reference evidence="4" key="2">
    <citation type="submission" date="2016-11" db="EMBL/GenBank/DDBJ databases">
        <authorList>
            <person name="Jaros S."/>
            <person name="Januszkiewicz K."/>
            <person name="Wedrychowicz H."/>
        </authorList>
    </citation>
    <scope>NUCLEOTIDE SEQUENCE [LARGE SCALE GENOMIC DNA]</scope>
    <source>
        <strain evidence="4">DSM 41896</strain>
    </source>
</reference>
<dbReference type="SUPFAM" id="SSF47336">
    <property type="entry name" value="ACP-like"/>
    <property type="match status" value="1"/>
</dbReference>
<protein>
    <submittedName>
        <fullName evidence="4">Actinorhodin polyketide synthase</fullName>
    </submittedName>
    <submittedName>
        <fullName evidence="5">Acyl carrier protein</fullName>
    </submittedName>
</protein>
<proteinExistence type="predicted"/>
<name>A0A1V6MZ47_9ACTN</name>
<gene>
    <name evidence="4" type="ORF">BM536_000905</name>
    <name evidence="5" type="ORF">NFX46_12160</name>
</gene>
<dbReference type="STRING" id="114686.BM536_000905"/>